<dbReference type="InterPro" id="IPR025246">
    <property type="entry name" value="IS30-like_HTH"/>
</dbReference>
<sequence length="359" mass="42235">MEEIRNKKYTQINEAERELIERLLRNNTPKKQIARMLNRSITTIRKEIKRGSVEQRKEIKTTKKDANIPIYQTELVYFADVGQRVYNKNRSHCGRKCKIIECRDFLNYVEQQVKSDKLWSLDAAAGNAKRLNLFEQTVTTQTLYNWVDLGLCNVKNIDLLKKAGWKTHPKKVREHKKCLGRSIDERPSIVDSRLEFGHWEGDGIVGKDHKGHWITLIERKTRMGFVFNVEDKQSIRIVEVIDKMESMFGALFPLVFKTITFDNGTEFSNSELMEGNQRTKIYYAHPYSSWERGSNENWNGLVRRYFPKGTSFDNVQDDDLQRIQHMINNLPRKMFNYESSREMFIQELQALIETQIAVA</sequence>
<dbReference type="GO" id="GO:0004803">
    <property type="term" value="F:transposase activity"/>
    <property type="evidence" value="ECO:0007669"/>
    <property type="project" value="TreeGrafter"/>
</dbReference>
<evidence type="ECO:0000256" key="1">
    <source>
        <dbReference type="ARBA" id="ARBA00023172"/>
    </source>
</evidence>
<dbReference type="Gene3D" id="3.30.420.10">
    <property type="entry name" value="Ribonuclease H-like superfamily/Ribonuclease H"/>
    <property type="match status" value="1"/>
</dbReference>
<dbReference type="GO" id="GO:0005829">
    <property type="term" value="C:cytosol"/>
    <property type="evidence" value="ECO:0007669"/>
    <property type="project" value="TreeGrafter"/>
</dbReference>
<dbReference type="InterPro" id="IPR036397">
    <property type="entry name" value="RNaseH_sf"/>
</dbReference>
<dbReference type="AlphaFoldDB" id="K1TNR1"/>
<dbReference type="PANTHER" id="PTHR10948">
    <property type="entry name" value="TRANSPOSASE"/>
    <property type="match status" value="1"/>
</dbReference>
<dbReference type="PANTHER" id="PTHR10948:SF23">
    <property type="entry name" value="TRANSPOSASE INSI FOR INSERTION SEQUENCE ELEMENT IS30A-RELATED"/>
    <property type="match status" value="1"/>
</dbReference>
<feature type="domain" description="Integrase catalytic" evidence="2">
    <location>
        <begin position="183"/>
        <end position="348"/>
    </location>
</feature>
<dbReference type="NCBIfam" id="NF033563">
    <property type="entry name" value="transpos_IS30"/>
    <property type="match status" value="1"/>
</dbReference>
<comment type="caution">
    <text evidence="3">The sequence shown here is derived from an EMBL/GenBank/DDBJ whole genome shotgun (WGS) entry which is preliminary data.</text>
</comment>
<proteinExistence type="predicted"/>
<dbReference type="PROSITE" id="PS50994">
    <property type="entry name" value="INTEGRASE"/>
    <property type="match status" value="1"/>
</dbReference>
<dbReference type="SUPFAM" id="SSF53098">
    <property type="entry name" value="Ribonuclease H-like"/>
    <property type="match status" value="1"/>
</dbReference>
<accession>K1TNR1</accession>
<dbReference type="InterPro" id="IPR012337">
    <property type="entry name" value="RNaseH-like_sf"/>
</dbReference>
<organism evidence="3">
    <name type="scientific">human gut metagenome</name>
    <dbReference type="NCBI Taxonomy" id="408170"/>
    <lineage>
        <taxon>unclassified sequences</taxon>
        <taxon>metagenomes</taxon>
        <taxon>organismal metagenomes</taxon>
    </lineage>
</organism>
<dbReference type="GO" id="GO:0032196">
    <property type="term" value="P:transposition"/>
    <property type="evidence" value="ECO:0007669"/>
    <property type="project" value="TreeGrafter"/>
</dbReference>
<dbReference type="GO" id="GO:0006310">
    <property type="term" value="P:DNA recombination"/>
    <property type="evidence" value="ECO:0007669"/>
    <property type="project" value="UniProtKB-KW"/>
</dbReference>
<dbReference type="Gene3D" id="1.10.10.60">
    <property type="entry name" value="Homeodomain-like"/>
    <property type="match status" value="1"/>
</dbReference>
<dbReference type="InterPro" id="IPR053392">
    <property type="entry name" value="Transposase_IS30-like"/>
</dbReference>
<evidence type="ECO:0000259" key="2">
    <source>
        <dbReference type="PROSITE" id="PS50994"/>
    </source>
</evidence>
<dbReference type="GO" id="GO:0015074">
    <property type="term" value="P:DNA integration"/>
    <property type="evidence" value="ECO:0007669"/>
    <property type="project" value="InterPro"/>
</dbReference>
<keyword evidence="1" id="KW-0233">DNA recombination</keyword>
<dbReference type="GO" id="GO:0003676">
    <property type="term" value="F:nucleic acid binding"/>
    <property type="evidence" value="ECO:0007669"/>
    <property type="project" value="InterPro"/>
</dbReference>
<dbReference type="Pfam" id="PF13936">
    <property type="entry name" value="HTH_38"/>
    <property type="match status" value="1"/>
</dbReference>
<dbReference type="InterPro" id="IPR001584">
    <property type="entry name" value="Integrase_cat-core"/>
</dbReference>
<name>K1TNR1_9ZZZZ</name>
<dbReference type="InterPro" id="IPR051917">
    <property type="entry name" value="Transposase-Integrase"/>
</dbReference>
<gene>
    <name evidence="3" type="ORF">OBE_03480</name>
</gene>
<dbReference type="EMBL" id="AJWZ01002327">
    <property type="protein sequence ID" value="EKC71263.1"/>
    <property type="molecule type" value="Genomic_DNA"/>
</dbReference>
<evidence type="ECO:0000313" key="3">
    <source>
        <dbReference type="EMBL" id="EKC71263.1"/>
    </source>
</evidence>
<protein>
    <submittedName>
        <fullName evidence="3">Integrase core domain protein</fullName>
    </submittedName>
</protein>
<reference evidence="3" key="1">
    <citation type="journal article" date="2013" name="Environ. Microbiol.">
        <title>Microbiota from the distal guts of lean and obese adolescents exhibit partial functional redundancy besides clear differences in community structure.</title>
        <authorList>
            <person name="Ferrer M."/>
            <person name="Ruiz A."/>
            <person name="Lanza F."/>
            <person name="Haange S.B."/>
            <person name="Oberbach A."/>
            <person name="Till H."/>
            <person name="Bargiela R."/>
            <person name="Campoy C."/>
            <person name="Segura M.T."/>
            <person name="Richter M."/>
            <person name="von Bergen M."/>
            <person name="Seifert J."/>
            <person name="Suarez A."/>
        </authorList>
    </citation>
    <scope>NUCLEOTIDE SEQUENCE</scope>
</reference>